<dbReference type="InterPro" id="IPR014044">
    <property type="entry name" value="CAP_dom"/>
</dbReference>
<dbReference type="SMART" id="SM00198">
    <property type="entry name" value="SCP"/>
    <property type="match status" value="1"/>
</dbReference>
<dbReference type="EMBL" id="OV725083">
    <property type="protein sequence ID" value="CAH1407288.1"/>
    <property type="molecule type" value="Genomic_DNA"/>
</dbReference>
<dbReference type="InterPro" id="IPR035940">
    <property type="entry name" value="CAP_sf"/>
</dbReference>
<feature type="transmembrane region" description="Helical" evidence="1">
    <location>
        <begin position="20"/>
        <end position="46"/>
    </location>
</feature>
<reference evidence="3" key="1">
    <citation type="submission" date="2022-01" db="EMBL/GenBank/DDBJ databases">
        <authorList>
            <person name="King R."/>
        </authorList>
    </citation>
    <scope>NUCLEOTIDE SEQUENCE</scope>
</reference>
<sequence>MCKCLDGKQRLEYRRMEGRYPYLASSTLSSGGYVMHIFLFLAFALADASAECLNGRVIMSGHLNCTQKQLIVDTHNEMRQKVAAGKVPTQPVAADMVELRWSEVLSRKAQQWADGCVFIHDPDLMLGGEHIGQNLAQESSSKDVLSVPDLVGMMNSWFSEVYKFGYNGTFTFDSGHYSQVIWGSTKYVGCGIIYYFKANEYYSYFVCDYLPPGNWIGLKPYVYGPRDCEAHHLANSKRFPNLCAIDNSTVRVPCPEGNV</sequence>
<name>A0A9P0MU58_NEZVI</name>
<dbReference type="AlphaFoldDB" id="A0A9P0MU58"/>
<dbReference type="OrthoDB" id="289431at2759"/>
<evidence type="ECO:0000256" key="1">
    <source>
        <dbReference type="SAM" id="Phobius"/>
    </source>
</evidence>
<dbReference type="Pfam" id="PF00188">
    <property type="entry name" value="CAP"/>
    <property type="match status" value="1"/>
</dbReference>
<dbReference type="PROSITE" id="PS01009">
    <property type="entry name" value="CRISP_1"/>
    <property type="match status" value="1"/>
</dbReference>
<keyword evidence="4" id="KW-1185">Reference proteome</keyword>
<dbReference type="CDD" id="cd05380">
    <property type="entry name" value="CAP_euk"/>
    <property type="match status" value="1"/>
</dbReference>
<protein>
    <recommendedName>
        <fullName evidence="2">SCP domain-containing protein</fullName>
    </recommendedName>
</protein>
<dbReference type="GO" id="GO:0005576">
    <property type="term" value="C:extracellular region"/>
    <property type="evidence" value="ECO:0007669"/>
    <property type="project" value="UniProtKB-SubCell"/>
</dbReference>
<dbReference type="SUPFAM" id="SSF55797">
    <property type="entry name" value="PR-1-like"/>
    <property type="match status" value="1"/>
</dbReference>
<dbReference type="InterPro" id="IPR001283">
    <property type="entry name" value="CRISP-related"/>
</dbReference>
<organism evidence="3 4">
    <name type="scientific">Nezara viridula</name>
    <name type="common">Southern green stink bug</name>
    <name type="synonym">Cimex viridulus</name>
    <dbReference type="NCBI Taxonomy" id="85310"/>
    <lineage>
        <taxon>Eukaryota</taxon>
        <taxon>Metazoa</taxon>
        <taxon>Ecdysozoa</taxon>
        <taxon>Arthropoda</taxon>
        <taxon>Hexapoda</taxon>
        <taxon>Insecta</taxon>
        <taxon>Pterygota</taxon>
        <taxon>Neoptera</taxon>
        <taxon>Paraneoptera</taxon>
        <taxon>Hemiptera</taxon>
        <taxon>Heteroptera</taxon>
        <taxon>Panheteroptera</taxon>
        <taxon>Pentatomomorpha</taxon>
        <taxon>Pentatomoidea</taxon>
        <taxon>Pentatomidae</taxon>
        <taxon>Pentatominae</taxon>
        <taxon>Nezara</taxon>
    </lineage>
</organism>
<dbReference type="InterPro" id="IPR002413">
    <property type="entry name" value="V5_allergen-like"/>
</dbReference>
<gene>
    <name evidence="3" type="ORF">NEZAVI_LOCUS15041</name>
</gene>
<evidence type="ECO:0000313" key="3">
    <source>
        <dbReference type="EMBL" id="CAH1407288.1"/>
    </source>
</evidence>
<evidence type="ECO:0000259" key="2">
    <source>
        <dbReference type="SMART" id="SM00198"/>
    </source>
</evidence>
<keyword evidence="1" id="KW-0472">Membrane</keyword>
<keyword evidence="1" id="KW-0812">Transmembrane</keyword>
<accession>A0A9P0MU58</accession>
<dbReference type="PRINTS" id="PR00837">
    <property type="entry name" value="V5TPXLIKE"/>
</dbReference>
<dbReference type="PRINTS" id="PR00838">
    <property type="entry name" value="V5ALLERGEN"/>
</dbReference>
<proteinExistence type="predicted"/>
<feature type="domain" description="SCP" evidence="2">
    <location>
        <begin position="66"/>
        <end position="217"/>
    </location>
</feature>
<evidence type="ECO:0000313" key="4">
    <source>
        <dbReference type="Proteomes" id="UP001152798"/>
    </source>
</evidence>
<dbReference type="PANTHER" id="PTHR10334">
    <property type="entry name" value="CYSTEINE-RICH SECRETORY PROTEIN-RELATED"/>
    <property type="match status" value="1"/>
</dbReference>
<dbReference type="InterPro" id="IPR018244">
    <property type="entry name" value="Allrgn_V5/Tpx1_CS"/>
</dbReference>
<dbReference type="Gene3D" id="3.40.33.10">
    <property type="entry name" value="CAP"/>
    <property type="match status" value="1"/>
</dbReference>
<dbReference type="Proteomes" id="UP001152798">
    <property type="component" value="Chromosome 7"/>
</dbReference>
<keyword evidence="1" id="KW-1133">Transmembrane helix</keyword>